<evidence type="ECO:0000256" key="2">
    <source>
        <dbReference type="ARBA" id="ARBA00004713"/>
    </source>
</evidence>
<protein>
    <recommendedName>
        <fullName evidence="4 10">3-deoxy-D-manno-octulosonic acid transferase</fullName>
        <shortName evidence="10">Kdo transferase</shortName>
        <ecNumber evidence="3 10">2.4.99.12</ecNumber>
    </recommendedName>
    <alternativeName>
        <fullName evidence="6 10">Lipid IV(A) 3-deoxy-D-manno-octulosonic acid transferase</fullName>
    </alternativeName>
</protein>
<keyword evidence="10" id="KW-0472">Membrane</keyword>
<evidence type="ECO:0000313" key="13">
    <source>
        <dbReference type="Proteomes" id="UP000184074"/>
    </source>
</evidence>
<comment type="pathway">
    <text evidence="2 10">Bacterial outer membrane biogenesis; LPS core biosynthesis.</text>
</comment>
<keyword evidence="5 10" id="KW-0808">Transferase</keyword>
<feature type="site" description="Transition state stabilizer" evidence="9">
    <location>
        <position position="123"/>
    </location>
</feature>
<evidence type="ECO:0000256" key="3">
    <source>
        <dbReference type="ARBA" id="ARBA00012621"/>
    </source>
</evidence>
<feature type="site" description="Transition state stabilizer" evidence="9">
    <location>
        <position position="201"/>
    </location>
</feature>
<evidence type="ECO:0000256" key="9">
    <source>
        <dbReference type="PIRSR" id="PIRSR639901-2"/>
    </source>
</evidence>
<keyword evidence="13" id="KW-1185">Reference proteome</keyword>
<dbReference type="Pfam" id="PF04413">
    <property type="entry name" value="Glycos_transf_N"/>
    <property type="match status" value="1"/>
</dbReference>
<evidence type="ECO:0000256" key="7">
    <source>
        <dbReference type="ARBA" id="ARBA00049183"/>
    </source>
</evidence>
<comment type="catalytic activity">
    <reaction evidence="7 10">
        <text>lipid IVA (E. coli) + CMP-3-deoxy-beta-D-manno-octulosonate = alpha-Kdo-(2-&gt;6)-lipid IVA (E. coli) + CMP + H(+)</text>
        <dbReference type="Rhea" id="RHEA:28066"/>
        <dbReference type="ChEBI" id="CHEBI:15378"/>
        <dbReference type="ChEBI" id="CHEBI:58603"/>
        <dbReference type="ChEBI" id="CHEBI:60364"/>
        <dbReference type="ChEBI" id="CHEBI:60377"/>
        <dbReference type="ChEBI" id="CHEBI:85987"/>
        <dbReference type="EC" id="2.4.99.12"/>
    </reaction>
</comment>
<organism evidence="12 13">
    <name type="scientific">Cognatiyoonia sediminum</name>
    <dbReference type="NCBI Taxonomy" id="1508389"/>
    <lineage>
        <taxon>Bacteria</taxon>
        <taxon>Pseudomonadati</taxon>
        <taxon>Pseudomonadota</taxon>
        <taxon>Alphaproteobacteria</taxon>
        <taxon>Rhodobacterales</taxon>
        <taxon>Paracoccaceae</taxon>
        <taxon>Cognatiyoonia</taxon>
    </lineage>
</organism>
<dbReference type="EMBL" id="FQXB01000001">
    <property type="protein sequence ID" value="SHG86649.1"/>
    <property type="molecule type" value="Genomic_DNA"/>
</dbReference>
<dbReference type="AlphaFoldDB" id="A0A1M5NBU6"/>
<dbReference type="GO" id="GO:0043842">
    <property type="term" value="F:Kdo transferase activity"/>
    <property type="evidence" value="ECO:0007669"/>
    <property type="project" value="UniProtKB-EC"/>
</dbReference>
<evidence type="ECO:0000256" key="8">
    <source>
        <dbReference type="PIRSR" id="PIRSR639901-1"/>
    </source>
</evidence>
<dbReference type="InterPro" id="IPR038107">
    <property type="entry name" value="Glycos_transf_N_sf"/>
</dbReference>
<dbReference type="GO" id="GO:0009245">
    <property type="term" value="P:lipid A biosynthetic process"/>
    <property type="evidence" value="ECO:0007669"/>
    <property type="project" value="TreeGrafter"/>
</dbReference>
<evidence type="ECO:0000256" key="1">
    <source>
        <dbReference type="ARBA" id="ARBA00003394"/>
    </source>
</evidence>
<keyword evidence="10" id="KW-1003">Cell membrane</keyword>
<dbReference type="Proteomes" id="UP000184074">
    <property type="component" value="Unassembled WGS sequence"/>
</dbReference>
<evidence type="ECO:0000259" key="11">
    <source>
        <dbReference type="Pfam" id="PF04413"/>
    </source>
</evidence>
<dbReference type="GO" id="GO:0009244">
    <property type="term" value="P:lipopolysaccharide core region biosynthetic process"/>
    <property type="evidence" value="ECO:0007669"/>
    <property type="project" value="UniProtKB-UniRule"/>
</dbReference>
<keyword evidence="10" id="KW-0448">Lipopolysaccharide biosynthesis</keyword>
<dbReference type="EC" id="2.4.99.12" evidence="3 10"/>
<dbReference type="UniPathway" id="UPA00958"/>
<proteinExistence type="inferred from homology"/>
<dbReference type="Gene3D" id="3.40.50.2000">
    <property type="entry name" value="Glycogen Phosphorylase B"/>
    <property type="match status" value="1"/>
</dbReference>
<reference evidence="12 13" key="1">
    <citation type="submission" date="2016-11" db="EMBL/GenBank/DDBJ databases">
        <authorList>
            <person name="Jaros S."/>
            <person name="Januszkiewicz K."/>
            <person name="Wedrychowicz H."/>
        </authorList>
    </citation>
    <scope>NUCLEOTIDE SEQUENCE [LARGE SCALE GENOMIC DNA]</scope>
    <source>
        <strain evidence="12 13">DSM 28715</strain>
    </source>
</reference>
<comment type="subcellular location">
    <subcellularLocation>
        <location evidence="10">Cell membrane</location>
    </subcellularLocation>
</comment>
<dbReference type="GO" id="GO:0005886">
    <property type="term" value="C:plasma membrane"/>
    <property type="evidence" value="ECO:0007669"/>
    <property type="project" value="UniProtKB-SubCell"/>
</dbReference>
<dbReference type="InterPro" id="IPR007507">
    <property type="entry name" value="Glycos_transf_N"/>
</dbReference>
<evidence type="ECO:0000313" key="12">
    <source>
        <dbReference type="EMBL" id="SHG86649.1"/>
    </source>
</evidence>
<dbReference type="Gene3D" id="3.40.50.11720">
    <property type="entry name" value="3-Deoxy-D-manno-octulosonic-acid transferase, N-terminal domain"/>
    <property type="match status" value="1"/>
</dbReference>
<name>A0A1M5NBU6_9RHOB</name>
<evidence type="ECO:0000256" key="5">
    <source>
        <dbReference type="ARBA" id="ARBA00022679"/>
    </source>
</evidence>
<dbReference type="PANTHER" id="PTHR42755">
    <property type="entry name" value="3-DEOXY-MANNO-OCTULOSONATE CYTIDYLYLTRANSFERASE"/>
    <property type="match status" value="1"/>
</dbReference>
<feature type="domain" description="3-deoxy-D-manno-octulosonic-acid transferase N-terminal" evidence="11">
    <location>
        <begin position="33"/>
        <end position="201"/>
    </location>
</feature>
<sequence>MLLYRLVLPLIVTAVLCRSLIAWAKGRETTADVKERIRGPRQKGPSIWVHLSSVGEANAARPAILHLSKSHSVLVTTGTTTGRDAVRSWSFANVNAGLAPLDLVSATRRFLSKNDVTALIVIENELWPNRLLTAHKRDVPVILLNARMSASTMKTWSRFPKTAERIMSQVAAVFPQDQASADRFETLGAPAAKICPPFNLKELYAPVTTPLPEIAQSFERDQTVLAAATHEGEDEIVLAGLALAQKERPNLRLILAPRHPERGPSIKAMSENAGFATTLRSDRTTTNADVFVADSLGEMDWWYRASAVAFVGGSLVPKGGHTPYEPAAYRCQIIHGPHIDNFRSGYSELSKSQSVWQVTTPEELGQAMLSALAAGPATSPFQANGSAIFEQLDLLCGAPSAN</sequence>
<comment type="function">
    <text evidence="1 10">Involved in lipopolysaccharide (LPS) biosynthesis. Catalyzes the transfer of 3-deoxy-D-manno-octulosonate (Kdo) residue(s) from CMP-Kdo to lipid IV(A), the tetraacyldisaccharide-1,4'-bisphosphate precursor of lipid A.</text>
</comment>
<dbReference type="PANTHER" id="PTHR42755:SF1">
    <property type="entry name" value="3-DEOXY-D-MANNO-OCTULOSONIC ACID TRANSFERASE, MITOCHONDRIAL-RELATED"/>
    <property type="match status" value="1"/>
</dbReference>
<dbReference type="STRING" id="1508389.SAMN05444003_1288"/>
<feature type="active site" description="Proton acceptor" evidence="8">
    <location>
        <position position="56"/>
    </location>
</feature>
<evidence type="ECO:0000256" key="4">
    <source>
        <dbReference type="ARBA" id="ARBA00019077"/>
    </source>
</evidence>
<dbReference type="InterPro" id="IPR039901">
    <property type="entry name" value="Kdotransferase"/>
</dbReference>
<gene>
    <name evidence="12" type="ORF">SAMN05444003_1288</name>
</gene>
<evidence type="ECO:0000256" key="10">
    <source>
        <dbReference type="RuleBase" id="RU365103"/>
    </source>
</evidence>
<evidence type="ECO:0000256" key="6">
    <source>
        <dbReference type="ARBA" id="ARBA00031445"/>
    </source>
</evidence>
<comment type="similarity">
    <text evidence="10">Belongs to the glycosyltransferase group 1 family.</text>
</comment>
<accession>A0A1M5NBU6</accession>